<evidence type="ECO:0000313" key="15">
    <source>
        <dbReference type="Proteomes" id="UP001156856"/>
    </source>
</evidence>
<reference evidence="15" key="2">
    <citation type="journal article" date="2019" name="Int. J. Syst. Evol. Microbiol.">
        <title>The Global Catalogue of Microorganisms (GCM) 10K type strain sequencing project: providing services to taxonomists for standard genome sequencing and annotation.</title>
        <authorList>
            <consortium name="The Broad Institute Genomics Platform"/>
            <consortium name="The Broad Institute Genome Sequencing Center for Infectious Disease"/>
            <person name="Wu L."/>
            <person name="Ma J."/>
        </authorList>
    </citation>
    <scope>NUCLEOTIDE SEQUENCE [LARGE SCALE GENOMIC DNA]</scope>
    <source>
        <strain evidence="15">NBRC 107715</strain>
    </source>
</reference>
<dbReference type="NCBIfam" id="TIGR01536">
    <property type="entry name" value="asn_synth_AEB"/>
    <property type="match status" value="1"/>
</dbReference>
<dbReference type="PANTHER" id="PTHR43284">
    <property type="entry name" value="ASPARAGINE SYNTHETASE (GLUTAMINE-HYDROLYZING)"/>
    <property type="match status" value="1"/>
</dbReference>
<reference evidence="13" key="4">
    <citation type="submission" date="2023-01" db="EMBL/GenBank/DDBJ databases">
        <title>Draft genome sequence of Methylobacterium oxalidis strain NBRC 107715.</title>
        <authorList>
            <person name="Sun Q."/>
            <person name="Mori K."/>
        </authorList>
    </citation>
    <scope>NUCLEOTIDE SEQUENCE</scope>
    <source>
        <strain evidence="13">NBRC 107715</strain>
    </source>
</reference>
<dbReference type="InterPro" id="IPR029055">
    <property type="entry name" value="Ntn_hydrolases_N"/>
</dbReference>
<dbReference type="Gene3D" id="3.40.50.620">
    <property type="entry name" value="HUPs"/>
    <property type="match status" value="1"/>
</dbReference>
<dbReference type="EMBL" id="BSPK01000107">
    <property type="protein sequence ID" value="GLS66903.1"/>
    <property type="molecule type" value="Genomic_DNA"/>
</dbReference>
<evidence type="ECO:0000256" key="6">
    <source>
        <dbReference type="ARBA" id="ARBA00022962"/>
    </source>
</evidence>
<reference evidence="13" key="1">
    <citation type="journal article" date="2014" name="Int. J. Syst. Evol. Microbiol.">
        <title>Complete genome of a new Firmicutes species belonging to the dominant human colonic microbiota ('Ruminococcus bicirculans') reveals two chromosomes and a selective capacity to utilize plant glucans.</title>
        <authorList>
            <consortium name="NISC Comparative Sequencing Program"/>
            <person name="Wegmann U."/>
            <person name="Louis P."/>
            <person name="Goesmann A."/>
            <person name="Henrissat B."/>
            <person name="Duncan S.H."/>
            <person name="Flint H.J."/>
        </authorList>
    </citation>
    <scope>NUCLEOTIDE SEQUENCE</scope>
    <source>
        <strain evidence="13">NBRC 107715</strain>
    </source>
</reference>
<evidence type="ECO:0000313" key="13">
    <source>
        <dbReference type="EMBL" id="GLS66903.1"/>
    </source>
</evidence>
<dbReference type="GO" id="GO:0005829">
    <property type="term" value="C:cytosol"/>
    <property type="evidence" value="ECO:0007669"/>
    <property type="project" value="TreeGrafter"/>
</dbReference>
<evidence type="ECO:0000256" key="3">
    <source>
        <dbReference type="ARBA" id="ARBA00012737"/>
    </source>
</evidence>
<dbReference type="AlphaFoldDB" id="A0A512IYL8"/>
<dbReference type="Pfam" id="PF00733">
    <property type="entry name" value="Asn_synthase"/>
    <property type="match status" value="1"/>
</dbReference>
<evidence type="ECO:0000256" key="4">
    <source>
        <dbReference type="ARBA" id="ARBA00022741"/>
    </source>
</evidence>
<feature type="binding site" evidence="9">
    <location>
        <position position="283"/>
    </location>
    <ligand>
        <name>ATP</name>
        <dbReference type="ChEBI" id="CHEBI:30616"/>
    </ligand>
</feature>
<dbReference type="InterPro" id="IPR001962">
    <property type="entry name" value="Asn_synthase"/>
</dbReference>
<gene>
    <name evidence="12" type="primary">asnB_1</name>
    <name evidence="13" type="synonym">asnB_3</name>
    <name evidence="13" type="ORF">GCM10007888_52860</name>
    <name evidence="12" type="ORF">MOX02_07370</name>
</gene>
<evidence type="ECO:0000256" key="5">
    <source>
        <dbReference type="ARBA" id="ARBA00022840"/>
    </source>
</evidence>
<comment type="catalytic activity">
    <reaction evidence="7">
        <text>L-aspartate + L-glutamine + ATP + H2O = L-asparagine + L-glutamate + AMP + diphosphate + H(+)</text>
        <dbReference type="Rhea" id="RHEA:12228"/>
        <dbReference type="ChEBI" id="CHEBI:15377"/>
        <dbReference type="ChEBI" id="CHEBI:15378"/>
        <dbReference type="ChEBI" id="CHEBI:29985"/>
        <dbReference type="ChEBI" id="CHEBI:29991"/>
        <dbReference type="ChEBI" id="CHEBI:30616"/>
        <dbReference type="ChEBI" id="CHEBI:33019"/>
        <dbReference type="ChEBI" id="CHEBI:58048"/>
        <dbReference type="ChEBI" id="CHEBI:58359"/>
        <dbReference type="ChEBI" id="CHEBI:456215"/>
        <dbReference type="EC" id="6.3.5.4"/>
    </reaction>
</comment>
<dbReference type="InterPro" id="IPR006426">
    <property type="entry name" value="Asn_synth_AEB"/>
</dbReference>
<evidence type="ECO:0000256" key="1">
    <source>
        <dbReference type="ARBA" id="ARBA00005187"/>
    </source>
</evidence>
<dbReference type="Proteomes" id="UP000321960">
    <property type="component" value="Unassembled WGS sequence"/>
</dbReference>
<evidence type="ECO:0000256" key="7">
    <source>
        <dbReference type="ARBA" id="ARBA00048741"/>
    </source>
</evidence>
<feature type="active site" description="For GATase activity" evidence="8">
    <location>
        <position position="2"/>
    </location>
</feature>
<evidence type="ECO:0000313" key="14">
    <source>
        <dbReference type="Proteomes" id="UP000321960"/>
    </source>
</evidence>
<comment type="caution">
    <text evidence="12">The sequence shown here is derived from an EMBL/GenBank/DDBJ whole genome shotgun (WGS) entry which is preliminary data.</text>
</comment>
<name>A0A512IYL8_9HYPH</name>
<dbReference type="InterPro" id="IPR017932">
    <property type="entry name" value="GATase_2_dom"/>
</dbReference>
<evidence type="ECO:0000256" key="10">
    <source>
        <dbReference type="PIRSR" id="PIRSR001589-3"/>
    </source>
</evidence>
<dbReference type="RefSeq" id="WP_147024374.1">
    <property type="nucleotide sequence ID" value="NZ_BJZU01000007.1"/>
</dbReference>
<dbReference type="PIRSF" id="PIRSF001589">
    <property type="entry name" value="Asn_synthetase_glu-h"/>
    <property type="match status" value="1"/>
</dbReference>
<evidence type="ECO:0000256" key="9">
    <source>
        <dbReference type="PIRSR" id="PIRSR001589-2"/>
    </source>
</evidence>
<comment type="pathway">
    <text evidence="1">Amino-acid biosynthesis; L-asparagine biosynthesis; L-asparagine from L-aspartate (L-Gln route): step 1/1.</text>
</comment>
<comment type="similarity">
    <text evidence="2">Belongs to the asparagine synthetase family.</text>
</comment>
<dbReference type="Proteomes" id="UP001156856">
    <property type="component" value="Unassembled WGS sequence"/>
</dbReference>
<dbReference type="InterPro" id="IPR033738">
    <property type="entry name" value="AsnB_N"/>
</dbReference>
<keyword evidence="5 9" id="KW-0067">ATP-binding</keyword>
<dbReference type="CDD" id="cd00712">
    <property type="entry name" value="AsnB"/>
    <property type="match status" value="1"/>
</dbReference>
<keyword evidence="15" id="KW-1185">Reference proteome</keyword>
<sequence length="610" mass="67580">MCGIAGYIDPNAPLGLLDRQLGCIMHRGPDGEGRYEAGALHLGMRRLSIIDLAGGWQPLYSREGQVVAFQNGEIYNFKALRNALEARGYSFVSHSDTEVLAHGYDAWGIEGLLDRVDGMFALAIADLDRRVLHLARDRFGEKPLYFAFKPGHFVYGSSLKSVAITPWIRGEVNAWAVHRYLASHFVSGRQTLLSDVSKVLPGERLEINFDAAHEPRLYRYYRPQLEPSREASVDEIRSLLEEAVESRLVSDVPVGLFLSGGIDSSLIAALAARRHSDVEAFCIGFDDPTADESSHAESVARHLGIKLNTFHFDSRRFSELLPVVCAALDEPIGDQALLPVHWLAHAAASKVKVVLSGEGADEIFGGYSYYASRARQLIGDFSAAYSAAHDVRSMAPGLLVESAGETQSGFPLLTYLHERESAVPHAGSEPDKFERDLVEWLTSAHDPVQRMGAADLASWLPDDLLIKADRMTMAASIEGRAPFLSRKIVERALSLPPHQKYLGQESKVLLRELARSLLPRDIIDRKKHGFVLPMADWVQDWFRLNGGFSAYVRQGIGLGLDPVALTEIHRAPGNHSRERLWFALIALIEWWTSFNRDVTAARSPLSSKLA</sequence>
<dbReference type="PROSITE" id="PS51278">
    <property type="entry name" value="GATASE_TYPE_2"/>
    <property type="match status" value="1"/>
</dbReference>
<dbReference type="Gene3D" id="3.60.20.10">
    <property type="entry name" value="Glutamine Phosphoribosylpyrophosphate, subunit 1, domain 1"/>
    <property type="match status" value="1"/>
</dbReference>
<dbReference type="GO" id="GO:0004066">
    <property type="term" value="F:asparagine synthase (glutamine-hydrolyzing) activity"/>
    <property type="evidence" value="ECO:0007669"/>
    <property type="project" value="UniProtKB-EC"/>
</dbReference>
<dbReference type="OrthoDB" id="9763290at2"/>
<dbReference type="EMBL" id="BJZU01000007">
    <property type="protein sequence ID" value="GEP02699.1"/>
    <property type="molecule type" value="Genomic_DNA"/>
</dbReference>
<dbReference type="SUPFAM" id="SSF52402">
    <property type="entry name" value="Adenine nucleotide alpha hydrolases-like"/>
    <property type="match status" value="1"/>
</dbReference>
<keyword evidence="8" id="KW-0028">Amino-acid biosynthesis</keyword>
<evidence type="ECO:0000259" key="11">
    <source>
        <dbReference type="PROSITE" id="PS51278"/>
    </source>
</evidence>
<evidence type="ECO:0000256" key="2">
    <source>
        <dbReference type="ARBA" id="ARBA00005752"/>
    </source>
</evidence>
<dbReference type="SUPFAM" id="SSF56235">
    <property type="entry name" value="N-terminal nucleophile aminohydrolases (Ntn hydrolases)"/>
    <property type="match status" value="1"/>
</dbReference>
<dbReference type="InterPro" id="IPR051786">
    <property type="entry name" value="ASN_synthetase/amidase"/>
</dbReference>
<evidence type="ECO:0000313" key="12">
    <source>
        <dbReference type="EMBL" id="GEP02699.1"/>
    </source>
</evidence>
<accession>A0A512IYL8</accession>
<keyword evidence="4 9" id="KW-0547">Nucleotide-binding</keyword>
<feature type="binding site" evidence="9">
    <location>
        <position position="96"/>
    </location>
    <ligand>
        <name>L-glutamine</name>
        <dbReference type="ChEBI" id="CHEBI:58359"/>
    </ligand>
</feature>
<dbReference type="InterPro" id="IPR014729">
    <property type="entry name" value="Rossmann-like_a/b/a_fold"/>
</dbReference>
<feature type="site" description="Important for beta-aspartyl-AMP intermediate formation" evidence="10">
    <location>
        <position position="358"/>
    </location>
</feature>
<keyword evidence="6 8" id="KW-0315">Glutamine amidotransferase</keyword>
<dbReference type="GO" id="GO:0006529">
    <property type="term" value="P:asparagine biosynthetic process"/>
    <property type="evidence" value="ECO:0007669"/>
    <property type="project" value="UniProtKB-KW"/>
</dbReference>
<reference evidence="12 14" key="3">
    <citation type="submission" date="2019-07" db="EMBL/GenBank/DDBJ databases">
        <title>Whole genome shotgun sequence of Methylobacterium oxalidis NBRC 107715.</title>
        <authorList>
            <person name="Hosoyama A."/>
            <person name="Uohara A."/>
            <person name="Ohji S."/>
            <person name="Ichikawa N."/>
        </authorList>
    </citation>
    <scope>NUCLEOTIDE SEQUENCE [LARGE SCALE GENOMIC DNA]</scope>
    <source>
        <strain evidence="12 14">NBRC 107715</strain>
    </source>
</reference>
<feature type="binding site" evidence="9">
    <location>
        <begin position="356"/>
        <end position="357"/>
    </location>
    <ligand>
        <name>ATP</name>
        <dbReference type="ChEBI" id="CHEBI:30616"/>
    </ligand>
</feature>
<dbReference type="Pfam" id="PF13537">
    <property type="entry name" value="GATase_7"/>
    <property type="match status" value="1"/>
</dbReference>
<evidence type="ECO:0000256" key="8">
    <source>
        <dbReference type="PIRSR" id="PIRSR001589-1"/>
    </source>
</evidence>
<keyword evidence="8" id="KW-0061">Asparagine biosynthesis</keyword>
<dbReference type="PANTHER" id="PTHR43284:SF1">
    <property type="entry name" value="ASPARAGINE SYNTHETASE"/>
    <property type="match status" value="1"/>
</dbReference>
<proteinExistence type="inferred from homology"/>
<dbReference type="CDD" id="cd01991">
    <property type="entry name" value="Asn_synthase_B_C"/>
    <property type="match status" value="1"/>
</dbReference>
<protein>
    <recommendedName>
        <fullName evidence="3">asparagine synthase (glutamine-hydrolyzing)</fullName>
        <ecNumber evidence="3">6.3.5.4</ecNumber>
    </recommendedName>
</protein>
<dbReference type="EC" id="6.3.5.4" evidence="3"/>
<organism evidence="12 14">
    <name type="scientific">Methylobacterium oxalidis</name>
    <dbReference type="NCBI Taxonomy" id="944322"/>
    <lineage>
        <taxon>Bacteria</taxon>
        <taxon>Pseudomonadati</taxon>
        <taxon>Pseudomonadota</taxon>
        <taxon>Alphaproteobacteria</taxon>
        <taxon>Hyphomicrobiales</taxon>
        <taxon>Methylobacteriaceae</taxon>
        <taxon>Methylobacterium</taxon>
    </lineage>
</organism>
<feature type="domain" description="Glutamine amidotransferase type-2" evidence="11">
    <location>
        <begin position="2"/>
        <end position="210"/>
    </location>
</feature>
<dbReference type="GO" id="GO:0005524">
    <property type="term" value="F:ATP binding"/>
    <property type="evidence" value="ECO:0007669"/>
    <property type="project" value="UniProtKB-KW"/>
</dbReference>